<keyword evidence="3" id="KW-0862">Zinc</keyword>
<dbReference type="GO" id="GO:0006606">
    <property type="term" value="P:protein import into nucleus"/>
    <property type="evidence" value="ECO:0007669"/>
    <property type="project" value="InterPro"/>
</dbReference>
<evidence type="ECO:0000256" key="3">
    <source>
        <dbReference type="ARBA" id="ARBA00022833"/>
    </source>
</evidence>
<proteinExistence type="predicted"/>
<evidence type="ECO:0000256" key="2">
    <source>
        <dbReference type="ARBA" id="ARBA00022771"/>
    </source>
</evidence>
<dbReference type="SUPFAM" id="SSF53300">
    <property type="entry name" value="vWA-like"/>
    <property type="match status" value="1"/>
</dbReference>
<dbReference type="Pfam" id="PF13768">
    <property type="entry name" value="VWA_3"/>
    <property type="match status" value="1"/>
</dbReference>
<dbReference type="GO" id="GO:0008270">
    <property type="term" value="F:zinc ion binding"/>
    <property type="evidence" value="ECO:0007669"/>
    <property type="project" value="UniProtKB-KW"/>
</dbReference>
<dbReference type="PANTHER" id="PTHR45737:SF6">
    <property type="entry name" value="VON WILLEBRAND FACTOR A DOMAIN-CONTAINING PROTEIN 5A"/>
    <property type="match status" value="1"/>
</dbReference>
<dbReference type="SUPFAM" id="SSF57850">
    <property type="entry name" value="RING/U-box"/>
    <property type="match status" value="1"/>
</dbReference>
<sequence length="876" mass="100550">MTVRRFSIEESNFYTYYNRIDKHKPTSGIHLVNDKNDKSFALSNLNIDVKISDCSTVTTLEYHFINKLVNSVECVFSLPLPQFSCISGMEIQYDGELHRGCIKEKEKAQDRYSDAIASGNQSFLVEEVSDQGVHQISLGNIPPGKDVIIRIRIASEIFMEKDGSLYYFLHCLQFPQGNFQFQFTLDVNSSVPLDFVKRVKEHDISFFHENTKCGKCNQFPIVGNRYQCQQCTDYNLCIECFELHKKENNFHFSKSIDTINEQPHTFLLFQNNKEVVYRNDRKQAQLKFNSYLNSGFDDNHFLVEIKPVHHENGPSSSIEYNPATQSFGVGLNFYPQFNNLGSEFLEQKSEYIFLLDCSGSMDGQPIKNVASAMEIILRSLNENQKFQIIKFGTSHNLLFPDGPQLYSDETLKIASDMISNLNADLGGTNLLTPLEMIFKQTYDPIYPRQIFILTDGAVNKKLTLVEIVRQNYFSTRVFTLGIGNDVDDDLVKSLSLVSRGKYKIITNIENLEMEVMEFLSASMEPTISNIRIDWNGLKVLQPMNYSRPVFNGERFTGYGIINSNDISEQSLKGHIVTFNAILPTGQEISYPITIDFTDASMSKDNYIHSICAYKCIKHLQDQKPEDPLQLELLKNEIIKISKLYEISSKYTSFIVINVSSTPTAETMKQIIIPEYTSKDRSIRKSIFDDSRRLRKDSFSRNFLRDVSHDSRRRDDSNVSIRKSMRDDHSIKKRNIKCERGGGGGRGGNSYSTFDIARAENTRVDNNNNNIKNNTQTDPLMKILKLQKANGSWTNETKSFKIQEKPDILPVNLTNVWVTLVILFHLEKEYSYKSELTSVLTKKAWKWIDNELSKHNLLNIKNELVNLARETTTILLV</sequence>
<reference evidence="9 10" key="1">
    <citation type="submission" date="2015-12" db="EMBL/GenBank/DDBJ databases">
        <title>Dictyostelia acquired genes for synthesis and detection of signals that induce cell-type specialization by lateral gene transfer from prokaryotes.</title>
        <authorList>
            <person name="Gloeckner G."/>
            <person name="Schaap P."/>
        </authorList>
    </citation>
    <scope>NUCLEOTIDE SEQUENCE [LARGE SCALE GENOMIC DNA]</scope>
    <source>
        <strain evidence="9 10">TK</strain>
    </source>
</reference>
<dbReference type="Pfam" id="PF00569">
    <property type="entry name" value="ZZ"/>
    <property type="match status" value="1"/>
</dbReference>
<dbReference type="Gene3D" id="3.30.60.90">
    <property type="match status" value="1"/>
</dbReference>
<dbReference type="InParanoid" id="A0A151Z9A4"/>
<dbReference type="GO" id="GO:0061608">
    <property type="term" value="F:nuclear import signal receptor activity"/>
    <property type="evidence" value="ECO:0007669"/>
    <property type="project" value="InterPro"/>
</dbReference>
<dbReference type="InterPro" id="IPR002652">
    <property type="entry name" value="Importin-a_IBB"/>
</dbReference>
<feature type="domain" description="VIT" evidence="8">
    <location>
        <begin position="26"/>
        <end position="155"/>
    </location>
</feature>
<feature type="compositionally biased region" description="Basic and acidic residues" evidence="5">
    <location>
        <begin position="707"/>
        <end position="716"/>
    </location>
</feature>
<dbReference type="PROSITE" id="PS01357">
    <property type="entry name" value="ZF_ZZ_1"/>
    <property type="match status" value="1"/>
</dbReference>
<dbReference type="InterPro" id="IPR000433">
    <property type="entry name" value="Znf_ZZ"/>
</dbReference>
<dbReference type="InterPro" id="IPR043145">
    <property type="entry name" value="Znf_ZZ_sf"/>
</dbReference>
<keyword evidence="10" id="KW-1185">Reference proteome</keyword>
<gene>
    <name evidence="9" type="ORF">DLAC_09141</name>
</gene>
<evidence type="ECO:0000259" key="7">
    <source>
        <dbReference type="PROSITE" id="PS50234"/>
    </source>
</evidence>
<dbReference type="PROSITE" id="PS50234">
    <property type="entry name" value="VWFA"/>
    <property type="match status" value="1"/>
</dbReference>
<evidence type="ECO:0000313" key="10">
    <source>
        <dbReference type="Proteomes" id="UP000076078"/>
    </source>
</evidence>
<dbReference type="SMART" id="SM00291">
    <property type="entry name" value="ZnF_ZZ"/>
    <property type="match status" value="1"/>
</dbReference>
<dbReference type="Gene3D" id="3.40.50.410">
    <property type="entry name" value="von Willebrand factor, type A domain"/>
    <property type="match status" value="1"/>
</dbReference>
<evidence type="ECO:0000256" key="5">
    <source>
        <dbReference type="SAM" id="MobiDB-lite"/>
    </source>
</evidence>
<evidence type="ECO:0000259" key="8">
    <source>
        <dbReference type="PROSITE" id="PS51468"/>
    </source>
</evidence>
<evidence type="ECO:0000256" key="4">
    <source>
        <dbReference type="PROSITE-ProRule" id="PRU00228"/>
    </source>
</evidence>
<dbReference type="OMA" id="VIIRIRI"/>
<organism evidence="9 10">
    <name type="scientific">Tieghemostelium lacteum</name>
    <name type="common">Slime mold</name>
    <name type="synonym">Dictyostelium lacteum</name>
    <dbReference type="NCBI Taxonomy" id="361077"/>
    <lineage>
        <taxon>Eukaryota</taxon>
        <taxon>Amoebozoa</taxon>
        <taxon>Evosea</taxon>
        <taxon>Eumycetozoa</taxon>
        <taxon>Dictyostelia</taxon>
        <taxon>Dictyosteliales</taxon>
        <taxon>Raperosteliaceae</taxon>
        <taxon>Tieghemostelium</taxon>
    </lineage>
</organism>
<feature type="domain" description="VWFA" evidence="7">
    <location>
        <begin position="350"/>
        <end position="519"/>
    </location>
</feature>
<dbReference type="OrthoDB" id="30900at2759"/>
<dbReference type="Pfam" id="PF08487">
    <property type="entry name" value="VIT"/>
    <property type="match status" value="1"/>
</dbReference>
<comment type="caution">
    <text evidence="9">The sequence shown here is derived from an EMBL/GenBank/DDBJ whole genome shotgun (WGS) entry which is preliminary data.</text>
</comment>
<keyword evidence="2 4" id="KW-0863">Zinc-finger</keyword>
<dbReference type="STRING" id="361077.A0A151Z9A4"/>
<dbReference type="Pfam" id="PF01749">
    <property type="entry name" value="IBB"/>
    <property type="match status" value="1"/>
</dbReference>
<name>A0A151Z9A4_TIELA</name>
<dbReference type="InterPro" id="IPR002035">
    <property type="entry name" value="VWF_A"/>
</dbReference>
<dbReference type="AlphaFoldDB" id="A0A151Z9A4"/>
<evidence type="ECO:0000259" key="6">
    <source>
        <dbReference type="PROSITE" id="PS50135"/>
    </source>
</evidence>
<dbReference type="SMART" id="SM00609">
    <property type="entry name" value="VIT"/>
    <property type="match status" value="1"/>
</dbReference>
<dbReference type="PROSITE" id="PS51468">
    <property type="entry name" value="VIT"/>
    <property type="match status" value="1"/>
</dbReference>
<evidence type="ECO:0000313" key="9">
    <source>
        <dbReference type="EMBL" id="KYQ90516.1"/>
    </source>
</evidence>
<accession>A0A151Z9A4</accession>
<feature type="region of interest" description="Disordered" evidence="5">
    <location>
        <begin position="707"/>
        <end position="728"/>
    </location>
</feature>
<dbReference type="PROSITE" id="PS50135">
    <property type="entry name" value="ZF_ZZ_2"/>
    <property type="match status" value="1"/>
</dbReference>
<dbReference type="EMBL" id="LODT01000037">
    <property type="protein sequence ID" value="KYQ90516.1"/>
    <property type="molecule type" value="Genomic_DNA"/>
</dbReference>
<dbReference type="InterPro" id="IPR013694">
    <property type="entry name" value="VIT"/>
</dbReference>
<dbReference type="PANTHER" id="PTHR45737">
    <property type="entry name" value="VON WILLEBRAND FACTOR A DOMAIN-CONTAINING PROTEIN 5A"/>
    <property type="match status" value="1"/>
</dbReference>
<feature type="domain" description="ZZ-type" evidence="6">
    <location>
        <begin position="208"/>
        <end position="261"/>
    </location>
</feature>
<dbReference type="Proteomes" id="UP000076078">
    <property type="component" value="Unassembled WGS sequence"/>
</dbReference>
<protein>
    <submittedName>
        <fullName evidence="9">Type A von Willebrand factor domain-containing protein</fullName>
    </submittedName>
</protein>
<keyword evidence="1" id="KW-0479">Metal-binding</keyword>
<dbReference type="SMART" id="SM00327">
    <property type="entry name" value="VWA"/>
    <property type="match status" value="1"/>
</dbReference>
<dbReference type="InterPro" id="IPR036465">
    <property type="entry name" value="vWFA_dom_sf"/>
</dbReference>
<evidence type="ECO:0000256" key="1">
    <source>
        <dbReference type="ARBA" id="ARBA00022723"/>
    </source>
</evidence>